<proteinExistence type="predicted"/>
<dbReference type="Proteomes" id="UP000784294">
    <property type="component" value="Unassembled WGS sequence"/>
</dbReference>
<dbReference type="AlphaFoldDB" id="A0A3S5FH32"/>
<keyword evidence="2" id="KW-1185">Reference proteome</keyword>
<feature type="non-terminal residue" evidence="1">
    <location>
        <position position="265"/>
    </location>
</feature>
<gene>
    <name evidence="1" type="ORF">PXEA_LOCUS35397</name>
</gene>
<evidence type="ECO:0000313" key="1">
    <source>
        <dbReference type="EMBL" id="VEL41957.1"/>
    </source>
</evidence>
<accession>A0A3S5FH32</accession>
<evidence type="ECO:0000313" key="2">
    <source>
        <dbReference type="Proteomes" id="UP000784294"/>
    </source>
</evidence>
<reference evidence="1" key="1">
    <citation type="submission" date="2018-11" db="EMBL/GenBank/DDBJ databases">
        <authorList>
            <consortium name="Pathogen Informatics"/>
        </authorList>
    </citation>
    <scope>NUCLEOTIDE SEQUENCE</scope>
</reference>
<organism evidence="1 2">
    <name type="scientific">Protopolystoma xenopodis</name>
    <dbReference type="NCBI Taxonomy" id="117903"/>
    <lineage>
        <taxon>Eukaryota</taxon>
        <taxon>Metazoa</taxon>
        <taxon>Spiralia</taxon>
        <taxon>Lophotrochozoa</taxon>
        <taxon>Platyhelminthes</taxon>
        <taxon>Monogenea</taxon>
        <taxon>Polyopisthocotylea</taxon>
        <taxon>Polystomatidea</taxon>
        <taxon>Polystomatidae</taxon>
        <taxon>Protopolystoma</taxon>
    </lineage>
</organism>
<sequence length="265" mass="28719">LWDIGRIEPVVTTSALPTNWPVLVDQEAAALRVSAALSPSLTRHSHLAMIAPGISGLACIRLFDFRESGFVSGWPTQVGRWAIAWPFEHQIVLADSVDNLIFLDLRMFDACLSTTSVALPPESTSSTGLIDRAGDSVNLDGQSKENGSDLCVQSARITDNLTSGTELIHSIKDKKTSEDAAADINDKTEDSADFVAIESALSLSPGRMDTHATQKKLFPELQPIGSRVEKTRLQLSGESRSVRSDGQVCSFSILILAINYQYMLS</sequence>
<dbReference type="EMBL" id="CAAALY010271855">
    <property type="protein sequence ID" value="VEL41957.1"/>
    <property type="molecule type" value="Genomic_DNA"/>
</dbReference>
<protein>
    <submittedName>
        <fullName evidence="1">Uncharacterized protein</fullName>
    </submittedName>
</protein>
<name>A0A3S5FH32_9PLAT</name>
<comment type="caution">
    <text evidence="1">The sequence shown here is derived from an EMBL/GenBank/DDBJ whole genome shotgun (WGS) entry which is preliminary data.</text>
</comment>